<gene>
    <name evidence="1" type="ORF">LCGC14_2415700</name>
</gene>
<organism evidence="1">
    <name type="scientific">marine sediment metagenome</name>
    <dbReference type="NCBI Taxonomy" id="412755"/>
    <lineage>
        <taxon>unclassified sequences</taxon>
        <taxon>metagenomes</taxon>
        <taxon>ecological metagenomes</taxon>
    </lineage>
</organism>
<reference evidence="1" key="1">
    <citation type="journal article" date="2015" name="Nature">
        <title>Complex archaea that bridge the gap between prokaryotes and eukaryotes.</title>
        <authorList>
            <person name="Spang A."/>
            <person name="Saw J.H."/>
            <person name="Jorgensen S.L."/>
            <person name="Zaremba-Niedzwiedzka K."/>
            <person name="Martijn J."/>
            <person name="Lind A.E."/>
            <person name="van Eijk R."/>
            <person name="Schleper C."/>
            <person name="Guy L."/>
            <person name="Ettema T.J."/>
        </authorList>
    </citation>
    <scope>NUCLEOTIDE SEQUENCE</scope>
</reference>
<evidence type="ECO:0000313" key="1">
    <source>
        <dbReference type="EMBL" id="KKL24403.1"/>
    </source>
</evidence>
<proteinExistence type="predicted"/>
<dbReference type="EMBL" id="LAZR01036609">
    <property type="protein sequence ID" value="KKL24403.1"/>
    <property type="molecule type" value="Genomic_DNA"/>
</dbReference>
<sequence length="32" mass="3753">KVLIKEFGYLTAHLRTYVQINKKMEKSLKGTD</sequence>
<name>A0A0F9EKJ5_9ZZZZ</name>
<protein>
    <submittedName>
        <fullName evidence="1">Uncharacterized protein</fullName>
    </submittedName>
</protein>
<feature type="non-terminal residue" evidence="1">
    <location>
        <position position="1"/>
    </location>
</feature>
<accession>A0A0F9EKJ5</accession>
<comment type="caution">
    <text evidence="1">The sequence shown here is derived from an EMBL/GenBank/DDBJ whole genome shotgun (WGS) entry which is preliminary data.</text>
</comment>
<dbReference type="AlphaFoldDB" id="A0A0F9EKJ5"/>